<name>A0A9P8AQ08_9AGAR</name>
<feature type="compositionally biased region" description="Basic and acidic residues" evidence="1">
    <location>
        <begin position="98"/>
        <end position="109"/>
    </location>
</feature>
<evidence type="ECO:0000256" key="1">
    <source>
        <dbReference type="SAM" id="MobiDB-lite"/>
    </source>
</evidence>
<dbReference type="EMBL" id="MU250545">
    <property type="protein sequence ID" value="KAG7443525.1"/>
    <property type="molecule type" value="Genomic_DNA"/>
</dbReference>
<dbReference type="RefSeq" id="XP_043037025.1">
    <property type="nucleotide sequence ID" value="XM_043184364.1"/>
</dbReference>
<gene>
    <name evidence="2" type="ORF">BT62DRAFT_921986</name>
</gene>
<protein>
    <submittedName>
        <fullName evidence="2">Uncharacterized protein</fullName>
    </submittedName>
</protein>
<accession>A0A9P8AQ08</accession>
<feature type="region of interest" description="Disordered" evidence="1">
    <location>
        <begin position="62"/>
        <end position="156"/>
    </location>
</feature>
<dbReference type="AlphaFoldDB" id="A0A9P8AQ08"/>
<evidence type="ECO:0000313" key="2">
    <source>
        <dbReference type="EMBL" id="KAG7443525.1"/>
    </source>
</evidence>
<comment type="caution">
    <text evidence="2">The sequence shown here is derived from an EMBL/GenBank/DDBJ whole genome shotgun (WGS) entry which is preliminary data.</text>
</comment>
<dbReference type="GeneID" id="66106661"/>
<sequence length="156" mass="17368">MHFIISNLNIANCMLVNLHAQHSGAKAQQLHYLFKKPDFNVCQNRKAFQLLYNCDVPADVPAAADRESDNNNNDSHQKSTTEDPSAEKCKMTSKKIVKTKEADVIDESHHCHKVPKKVTEDGNKERAPAAKEVQKMMQRGSIDEAGLSKAGPLNTQ</sequence>
<feature type="compositionally biased region" description="Basic and acidic residues" evidence="1">
    <location>
        <begin position="117"/>
        <end position="134"/>
    </location>
</feature>
<evidence type="ECO:0000313" key="3">
    <source>
        <dbReference type="Proteomes" id="UP000812287"/>
    </source>
</evidence>
<organism evidence="2 3">
    <name type="scientific">Guyanagaster necrorhizus</name>
    <dbReference type="NCBI Taxonomy" id="856835"/>
    <lineage>
        <taxon>Eukaryota</taxon>
        <taxon>Fungi</taxon>
        <taxon>Dikarya</taxon>
        <taxon>Basidiomycota</taxon>
        <taxon>Agaricomycotina</taxon>
        <taxon>Agaricomycetes</taxon>
        <taxon>Agaricomycetidae</taxon>
        <taxon>Agaricales</taxon>
        <taxon>Marasmiineae</taxon>
        <taxon>Physalacriaceae</taxon>
        <taxon>Guyanagaster</taxon>
    </lineage>
</organism>
<feature type="compositionally biased region" description="Basic and acidic residues" evidence="1">
    <location>
        <begin position="64"/>
        <end position="90"/>
    </location>
</feature>
<keyword evidence="3" id="KW-1185">Reference proteome</keyword>
<reference evidence="2" key="1">
    <citation type="submission" date="2020-11" db="EMBL/GenBank/DDBJ databases">
        <title>Adaptations for nitrogen fixation in a non-lichenized fungal sporocarp promotes dispersal by wood-feeding termites.</title>
        <authorList>
            <consortium name="DOE Joint Genome Institute"/>
            <person name="Koch R.A."/>
            <person name="Yoon G."/>
            <person name="Arayal U."/>
            <person name="Lail K."/>
            <person name="Amirebrahimi M."/>
            <person name="Labutti K."/>
            <person name="Lipzen A."/>
            <person name="Riley R."/>
            <person name="Barry K."/>
            <person name="Henrissat B."/>
            <person name="Grigoriev I.V."/>
            <person name="Herr J.R."/>
            <person name="Aime M.C."/>
        </authorList>
    </citation>
    <scope>NUCLEOTIDE SEQUENCE</scope>
    <source>
        <strain evidence="2">MCA 3950</strain>
    </source>
</reference>
<dbReference type="Proteomes" id="UP000812287">
    <property type="component" value="Unassembled WGS sequence"/>
</dbReference>
<proteinExistence type="predicted"/>